<dbReference type="OrthoDB" id="2958217at2759"/>
<dbReference type="Gene3D" id="3.30.870.10">
    <property type="entry name" value="Endonuclease Chain A"/>
    <property type="match status" value="2"/>
</dbReference>
<dbReference type="InterPro" id="IPR025202">
    <property type="entry name" value="PLD-like_dom"/>
</dbReference>
<feature type="domain" description="PLD phosphodiesterase" evidence="1">
    <location>
        <begin position="415"/>
        <end position="437"/>
    </location>
</feature>
<dbReference type="PANTHER" id="PTHR21248">
    <property type="entry name" value="CARDIOLIPIN SYNTHASE"/>
    <property type="match status" value="1"/>
</dbReference>
<dbReference type="PROSITE" id="PS50035">
    <property type="entry name" value="PLD"/>
    <property type="match status" value="2"/>
</dbReference>
<protein>
    <recommendedName>
        <fullName evidence="1">PLD phosphodiesterase domain-containing protein</fullName>
    </recommendedName>
</protein>
<name>A0A9P4VTX2_9PEZI</name>
<organism evidence="2 3">
    <name type="scientific">Patellaria atrata CBS 101060</name>
    <dbReference type="NCBI Taxonomy" id="1346257"/>
    <lineage>
        <taxon>Eukaryota</taxon>
        <taxon>Fungi</taxon>
        <taxon>Dikarya</taxon>
        <taxon>Ascomycota</taxon>
        <taxon>Pezizomycotina</taxon>
        <taxon>Dothideomycetes</taxon>
        <taxon>Dothideomycetes incertae sedis</taxon>
        <taxon>Patellariales</taxon>
        <taxon>Patellariaceae</taxon>
        <taxon>Patellaria</taxon>
    </lineage>
</organism>
<sequence length="478" mass="53081">MASTTETDPTQVVSDWIKDLQLSNIKADDPNYYTGNPSMLQTKSSQHTFSIGSGDDIYSGVVPSLLEAEREIILVTCFWAPSSTLSKLSDALKKISQIRIEQNKPNLLVFICLSSLSISQKLFQTSSLSGKRQSNQSLGLPPPEELRGLDLHIKSIFVKPFSVMHPKFIIVDRSKVWLPSCNVSWETWFEGCITLSGPIVQYFVTFWQKFWMPDRPPIDVLDFANRRKNEVSASSSTATFRHMLEAAAAPDSSNIHSAIELNITNTFTLFLPSPHHLNPRFRPFPTQPVPPPYSTPLNSFLLYAVRTASRTLYIQTPNLTSAPFIASLTSALERGVNIHIVTSEKLMRLEQLVTAGTTTNRCVRSLISLYKILLKSSCAGPPDGETGADRCTVGGLKIEYYSPIEAGKKEPVQSHLKLTVVDGWITILGSGNMDRASWYTSQELGVAFFDRVLAEKIVRTVETGLDGRVKKVYRSGGD</sequence>
<dbReference type="EMBL" id="MU006093">
    <property type="protein sequence ID" value="KAF2840014.1"/>
    <property type="molecule type" value="Genomic_DNA"/>
</dbReference>
<feature type="domain" description="PLD phosphodiesterase" evidence="1">
    <location>
        <begin position="160"/>
        <end position="187"/>
    </location>
</feature>
<dbReference type="PANTHER" id="PTHR21248:SF11">
    <property type="entry name" value="PLD PHOSPHODIESTERASE DOMAIN-CONTAINING PROTEIN"/>
    <property type="match status" value="1"/>
</dbReference>
<comment type="caution">
    <text evidence="2">The sequence shown here is derived from an EMBL/GenBank/DDBJ whole genome shotgun (WGS) entry which is preliminary data.</text>
</comment>
<accession>A0A9P4VTX2</accession>
<dbReference type="Proteomes" id="UP000799429">
    <property type="component" value="Unassembled WGS sequence"/>
</dbReference>
<dbReference type="GO" id="GO:0030572">
    <property type="term" value="F:phosphatidyltransferase activity"/>
    <property type="evidence" value="ECO:0007669"/>
    <property type="project" value="UniProtKB-ARBA"/>
</dbReference>
<dbReference type="SUPFAM" id="SSF56024">
    <property type="entry name" value="Phospholipase D/nuclease"/>
    <property type="match status" value="2"/>
</dbReference>
<dbReference type="GO" id="GO:0032049">
    <property type="term" value="P:cardiolipin biosynthetic process"/>
    <property type="evidence" value="ECO:0007669"/>
    <property type="project" value="UniProtKB-ARBA"/>
</dbReference>
<dbReference type="AlphaFoldDB" id="A0A9P4VTX2"/>
<dbReference type="Pfam" id="PF13091">
    <property type="entry name" value="PLDc_2"/>
    <property type="match status" value="1"/>
</dbReference>
<dbReference type="InterPro" id="IPR001736">
    <property type="entry name" value="PLipase_D/transphosphatidylase"/>
</dbReference>
<proteinExistence type="predicted"/>
<evidence type="ECO:0000313" key="2">
    <source>
        <dbReference type="EMBL" id="KAF2840014.1"/>
    </source>
</evidence>
<evidence type="ECO:0000259" key="1">
    <source>
        <dbReference type="PROSITE" id="PS50035"/>
    </source>
</evidence>
<keyword evidence="3" id="KW-1185">Reference proteome</keyword>
<gene>
    <name evidence="2" type="ORF">M501DRAFT_931708</name>
</gene>
<dbReference type="CDD" id="cd00138">
    <property type="entry name" value="PLDc_SF"/>
    <property type="match status" value="1"/>
</dbReference>
<evidence type="ECO:0000313" key="3">
    <source>
        <dbReference type="Proteomes" id="UP000799429"/>
    </source>
</evidence>
<reference evidence="2" key="1">
    <citation type="journal article" date="2020" name="Stud. Mycol.">
        <title>101 Dothideomycetes genomes: a test case for predicting lifestyles and emergence of pathogens.</title>
        <authorList>
            <person name="Haridas S."/>
            <person name="Albert R."/>
            <person name="Binder M."/>
            <person name="Bloem J."/>
            <person name="Labutti K."/>
            <person name="Salamov A."/>
            <person name="Andreopoulos B."/>
            <person name="Baker S."/>
            <person name="Barry K."/>
            <person name="Bills G."/>
            <person name="Bluhm B."/>
            <person name="Cannon C."/>
            <person name="Castanera R."/>
            <person name="Culley D."/>
            <person name="Daum C."/>
            <person name="Ezra D."/>
            <person name="Gonzalez J."/>
            <person name="Henrissat B."/>
            <person name="Kuo A."/>
            <person name="Liang C."/>
            <person name="Lipzen A."/>
            <person name="Lutzoni F."/>
            <person name="Magnuson J."/>
            <person name="Mondo S."/>
            <person name="Nolan M."/>
            <person name="Ohm R."/>
            <person name="Pangilinan J."/>
            <person name="Park H.-J."/>
            <person name="Ramirez L."/>
            <person name="Alfaro M."/>
            <person name="Sun H."/>
            <person name="Tritt A."/>
            <person name="Yoshinaga Y."/>
            <person name="Zwiers L.-H."/>
            <person name="Turgeon B."/>
            <person name="Goodwin S."/>
            <person name="Spatafora J."/>
            <person name="Crous P."/>
            <person name="Grigoriev I."/>
        </authorList>
    </citation>
    <scope>NUCLEOTIDE SEQUENCE</scope>
    <source>
        <strain evidence="2">CBS 101060</strain>
    </source>
</reference>